<evidence type="ECO:0008006" key="3">
    <source>
        <dbReference type="Google" id="ProtNLM"/>
    </source>
</evidence>
<keyword evidence="2" id="KW-1185">Reference proteome</keyword>
<evidence type="ECO:0000313" key="1">
    <source>
        <dbReference type="EMBL" id="MDX8337424.1"/>
    </source>
</evidence>
<feature type="non-terminal residue" evidence="1">
    <location>
        <position position="85"/>
    </location>
</feature>
<dbReference type="EMBL" id="JAVIKH010000040">
    <property type="protein sequence ID" value="MDX8337424.1"/>
    <property type="molecule type" value="Genomic_DNA"/>
</dbReference>
<evidence type="ECO:0000313" key="2">
    <source>
        <dbReference type="Proteomes" id="UP001279681"/>
    </source>
</evidence>
<feature type="non-terminal residue" evidence="1">
    <location>
        <position position="1"/>
    </location>
</feature>
<proteinExistence type="predicted"/>
<reference evidence="2" key="1">
    <citation type="submission" date="2023-07" db="EMBL/GenBank/DDBJ databases">
        <authorList>
            <person name="Colorado M.A."/>
            <person name="Villamil L.M."/>
            <person name="Melo J.F."/>
            <person name="Rodriguez J.A."/>
            <person name="Ruiz R.Y."/>
        </authorList>
    </citation>
    <scope>NUCLEOTIDE SEQUENCE [LARGE SCALE GENOMIC DNA]</scope>
    <source>
        <strain evidence="2">C33</strain>
    </source>
</reference>
<comment type="caution">
    <text evidence="1">The sequence shown here is derived from an EMBL/GenBank/DDBJ whole genome shotgun (WGS) entry which is preliminary data.</text>
</comment>
<dbReference type="Proteomes" id="UP001279681">
    <property type="component" value="Unassembled WGS sequence"/>
</dbReference>
<accession>A0ABU4WD19</accession>
<protein>
    <recommendedName>
        <fullName evidence="3">DUF11 domain-containing protein</fullName>
    </recommendedName>
</protein>
<sequence length="85" mass="9137">IIDKIGANGGKVTITYQVKVPLVIPSGITEIPNKVLNSEVKVPVDTPRVMITKTSDKTGQVVQAGEVISYTLKLTNPTKVDAKNY</sequence>
<organism evidence="1 2">
    <name type="scientific">Candidatus Cetobacterium colombiensis</name>
    <dbReference type="NCBI Taxonomy" id="3073100"/>
    <lineage>
        <taxon>Bacteria</taxon>
        <taxon>Fusobacteriati</taxon>
        <taxon>Fusobacteriota</taxon>
        <taxon>Fusobacteriia</taxon>
        <taxon>Fusobacteriales</taxon>
        <taxon>Fusobacteriaceae</taxon>
        <taxon>Cetobacterium</taxon>
    </lineage>
</organism>
<gene>
    <name evidence="1" type="ORF">RFV38_13135</name>
</gene>
<name>A0ABU4WD19_9FUSO</name>
<dbReference type="RefSeq" id="WP_320314762.1">
    <property type="nucleotide sequence ID" value="NZ_JAVIKH010000040.1"/>
</dbReference>